<dbReference type="InterPro" id="IPR000742">
    <property type="entry name" value="EGF"/>
</dbReference>
<organism evidence="3 4">
    <name type="scientific">Portunus trituberculatus</name>
    <name type="common">Swimming crab</name>
    <name type="synonym">Neptunus trituberculatus</name>
    <dbReference type="NCBI Taxonomy" id="210409"/>
    <lineage>
        <taxon>Eukaryota</taxon>
        <taxon>Metazoa</taxon>
        <taxon>Ecdysozoa</taxon>
        <taxon>Arthropoda</taxon>
        <taxon>Crustacea</taxon>
        <taxon>Multicrustacea</taxon>
        <taxon>Malacostraca</taxon>
        <taxon>Eumalacostraca</taxon>
        <taxon>Eucarida</taxon>
        <taxon>Decapoda</taxon>
        <taxon>Pleocyemata</taxon>
        <taxon>Brachyura</taxon>
        <taxon>Eubrachyura</taxon>
        <taxon>Portunoidea</taxon>
        <taxon>Portunidae</taxon>
        <taxon>Portuninae</taxon>
        <taxon>Portunus</taxon>
    </lineage>
</organism>
<gene>
    <name evidence="3" type="primary">CadN_39</name>
    <name evidence="3" type="ORF">E2C01_082248</name>
</gene>
<reference evidence="3 4" key="1">
    <citation type="submission" date="2019-05" db="EMBL/GenBank/DDBJ databases">
        <title>Another draft genome of Portunus trituberculatus and its Hox gene families provides insights of decapod evolution.</title>
        <authorList>
            <person name="Jeong J.-H."/>
            <person name="Song I."/>
            <person name="Kim S."/>
            <person name="Choi T."/>
            <person name="Kim D."/>
            <person name="Ryu S."/>
            <person name="Kim W."/>
        </authorList>
    </citation>
    <scope>NUCLEOTIDE SEQUENCE [LARGE SCALE GENOMIC DNA]</scope>
    <source>
        <tissue evidence="3">Muscle</tissue>
    </source>
</reference>
<dbReference type="PROSITE" id="PS00022">
    <property type="entry name" value="EGF_1"/>
    <property type="match status" value="1"/>
</dbReference>
<evidence type="ECO:0000256" key="1">
    <source>
        <dbReference type="PROSITE-ProRule" id="PRU00076"/>
    </source>
</evidence>
<comment type="caution">
    <text evidence="1">Lacks conserved residue(s) required for the propagation of feature annotation.</text>
</comment>
<dbReference type="PROSITE" id="PS50026">
    <property type="entry name" value="EGF_3"/>
    <property type="match status" value="1"/>
</dbReference>
<dbReference type="EMBL" id="VSRR010074361">
    <property type="protein sequence ID" value="MPC87387.1"/>
    <property type="molecule type" value="Genomic_DNA"/>
</dbReference>
<dbReference type="AlphaFoldDB" id="A0A5B7J130"/>
<comment type="caution">
    <text evidence="3">The sequence shown here is derived from an EMBL/GenBank/DDBJ whole genome shotgun (WGS) entry which is preliminary data.</text>
</comment>
<evidence type="ECO:0000313" key="3">
    <source>
        <dbReference type="EMBL" id="MPC87387.1"/>
    </source>
</evidence>
<dbReference type="Proteomes" id="UP000324222">
    <property type="component" value="Unassembled WGS sequence"/>
</dbReference>
<keyword evidence="1" id="KW-0245">EGF-like domain</keyword>
<dbReference type="PROSITE" id="PS01186">
    <property type="entry name" value="EGF_2"/>
    <property type="match status" value="1"/>
</dbReference>
<evidence type="ECO:0000313" key="4">
    <source>
        <dbReference type="Proteomes" id="UP000324222"/>
    </source>
</evidence>
<feature type="domain" description="EGF-like" evidence="2">
    <location>
        <begin position="1"/>
        <end position="20"/>
    </location>
</feature>
<sequence>MEAGTARCECESGWAGADCSTPTTASTFHLHSFVRLALSFSPLGYTTSISLRYSTPSYRSHFQIFCLISLYRSSYFQRSQGLLARCSRMFAVKNVENLLICYQNC</sequence>
<proteinExistence type="predicted"/>
<feature type="disulfide bond" evidence="1">
    <location>
        <begin position="10"/>
        <end position="19"/>
    </location>
</feature>
<keyword evidence="1" id="KW-1015">Disulfide bond</keyword>
<accession>A0A5B7J130</accession>
<keyword evidence="4" id="KW-1185">Reference proteome</keyword>
<name>A0A5B7J130_PORTR</name>
<evidence type="ECO:0000259" key="2">
    <source>
        <dbReference type="PROSITE" id="PS50026"/>
    </source>
</evidence>
<protein>
    <submittedName>
        <fullName evidence="3">Neural-cadherin</fullName>
    </submittedName>
</protein>
<dbReference type="OrthoDB" id="6252479at2759"/>